<dbReference type="InterPro" id="IPR011043">
    <property type="entry name" value="Gal_Oxase/kelch_b-propeller"/>
</dbReference>
<organism evidence="1 2">
    <name type="scientific">Bionectria ochroleuca</name>
    <name type="common">Gliocladium roseum</name>
    <dbReference type="NCBI Taxonomy" id="29856"/>
    <lineage>
        <taxon>Eukaryota</taxon>
        <taxon>Fungi</taxon>
        <taxon>Dikarya</taxon>
        <taxon>Ascomycota</taxon>
        <taxon>Pezizomycotina</taxon>
        <taxon>Sordariomycetes</taxon>
        <taxon>Hypocreomycetidae</taxon>
        <taxon>Hypocreales</taxon>
        <taxon>Bionectriaceae</taxon>
        <taxon>Clonostachys</taxon>
    </lineage>
</organism>
<gene>
    <name evidence="1" type="ORF">IM811_012329</name>
</gene>
<dbReference type="EMBL" id="JADCTT010000004">
    <property type="protein sequence ID" value="KAF9753571.1"/>
    <property type="molecule type" value="Genomic_DNA"/>
</dbReference>
<dbReference type="Gene3D" id="2.120.10.80">
    <property type="entry name" value="Kelch-type beta propeller"/>
    <property type="match status" value="1"/>
</dbReference>
<evidence type="ECO:0000313" key="2">
    <source>
        <dbReference type="Proteomes" id="UP000616885"/>
    </source>
</evidence>
<accession>A0A8H7TNG7</accession>
<name>A0A8H7TNG7_BIOOC</name>
<reference evidence="1" key="1">
    <citation type="submission" date="2020-10" db="EMBL/GenBank/DDBJ databases">
        <title>High-Quality Genome Resource of Clonostachys rosea strain S41 by Oxford Nanopore Long-Read Sequencing.</title>
        <authorList>
            <person name="Wang H."/>
        </authorList>
    </citation>
    <scope>NUCLEOTIDE SEQUENCE</scope>
    <source>
        <strain evidence="1">S41</strain>
    </source>
</reference>
<dbReference type="Proteomes" id="UP000616885">
    <property type="component" value="Unassembled WGS sequence"/>
</dbReference>
<dbReference type="InterPro" id="IPR006652">
    <property type="entry name" value="Kelch_1"/>
</dbReference>
<dbReference type="SUPFAM" id="SSF50965">
    <property type="entry name" value="Galactose oxidase, central domain"/>
    <property type="match status" value="1"/>
</dbReference>
<dbReference type="AlphaFoldDB" id="A0A8H7TNG7"/>
<evidence type="ECO:0000313" key="1">
    <source>
        <dbReference type="EMBL" id="KAF9753571.1"/>
    </source>
</evidence>
<dbReference type="InterPro" id="IPR015915">
    <property type="entry name" value="Kelch-typ_b-propeller"/>
</dbReference>
<comment type="caution">
    <text evidence="1">The sequence shown here is derived from an EMBL/GenBank/DDBJ whole genome shotgun (WGS) entry which is preliminary data.</text>
</comment>
<proteinExistence type="predicted"/>
<dbReference type="Pfam" id="PF01344">
    <property type="entry name" value="Kelch_1"/>
    <property type="match status" value="1"/>
</dbReference>
<protein>
    <submittedName>
        <fullName evidence="1">Uncharacterized protein</fullName>
    </submittedName>
</protein>
<sequence length="109" mass="12184">MFILSIPSFTWIKVEPSDSTPGPRAGHTCTMWDGQVVVVGGYIGNEYKCDSPGIHVFDASKLKWKDSFAAGDHPQTSMQTTWFWQHPTAIPSQIQFKKSLEATNREAPQ</sequence>